<dbReference type="Pfam" id="PF12840">
    <property type="entry name" value="HTH_20"/>
    <property type="match status" value="1"/>
</dbReference>
<accession>A0ABW0WX11</accession>
<dbReference type="CDD" id="cd00090">
    <property type="entry name" value="HTH_ARSR"/>
    <property type="match status" value="1"/>
</dbReference>
<keyword evidence="3" id="KW-1185">Reference proteome</keyword>
<dbReference type="EMBL" id="JBHSOF010000003">
    <property type="protein sequence ID" value="MFC5662135.1"/>
    <property type="molecule type" value="Genomic_DNA"/>
</dbReference>
<protein>
    <submittedName>
        <fullName evidence="2">ArsR/SmtB family transcription factor</fullName>
    </submittedName>
</protein>
<dbReference type="InterPro" id="IPR036390">
    <property type="entry name" value="WH_DNA-bd_sf"/>
</dbReference>
<dbReference type="InterPro" id="IPR036388">
    <property type="entry name" value="WH-like_DNA-bd_sf"/>
</dbReference>
<sequence length="205" mass="22497">MTTYNKPAEPATLPTGAPARPLPHHAVRAALLDLIAEWGSITANQAAQMIRQSSGTCSFHLRQLARYGLIEEAPTGDGRSRPWRLRWEGSLMPPGTAEEPAGRVGRHPTSELASELEDGSYRHWLANRSAAPAEWQRDQTSSDILHLTADELADLGAAVRALLAPYRQREPRAGTRPVAAVTRLFPLLADTEGEAEPRWRVTNDN</sequence>
<dbReference type="Gene3D" id="1.10.10.10">
    <property type="entry name" value="Winged helix-like DNA-binding domain superfamily/Winged helix DNA-binding domain"/>
    <property type="match status" value="1"/>
</dbReference>
<evidence type="ECO:0000256" key="1">
    <source>
        <dbReference type="SAM" id="MobiDB-lite"/>
    </source>
</evidence>
<organism evidence="2 3">
    <name type="scientific">Kitasatospora misakiensis</name>
    <dbReference type="NCBI Taxonomy" id="67330"/>
    <lineage>
        <taxon>Bacteria</taxon>
        <taxon>Bacillati</taxon>
        <taxon>Actinomycetota</taxon>
        <taxon>Actinomycetes</taxon>
        <taxon>Kitasatosporales</taxon>
        <taxon>Streptomycetaceae</taxon>
        <taxon>Kitasatospora</taxon>
    </lineage>
</organism>
<proteinExistence type="predicted"/>
<comment type="caution">
    <text evidence="2">The sequence shown here is derived from an EMBL/GenBank/DDBJ whole genome shotgun (WGS) entry which is preliminary data.</text>
</comment>
<evidence type="ECO:0000313" key="3">
    <source>
        <dbReference type="Proteomes" id="UP001595975"/>
    </source>
</evidence>
<reference evidence="3" key="1">
    <citation type="journal article" date="2019" name="Int. J. Syst. Evol. Microbiol.">
        <title>The Global Catalogue of Microorganisms (GCM) 10K type strain sequencing project: providing services to taxonomists for standard genome sequencing and annotation.</title>
        <authorList>
            <consortium name="The Broad Institute Genomics Platform"/>
            <consortium name="The Broad Institute Genome Sequencing Center for Infectious Disease"/>
            <person name="Wu L."/>
            <person name="Ma J."/>
        </authorList>
    </citation>
    <scope>NUCLEOTIDE SEQUENCE [LARGE SCALE GENOMIC DNA]</scope>
    <source>
        <strain evidence="3">CGMCC 4.1437</strain>
    </source>
</reference>
<dbReference type="SUPFAM" id="SSF46785">
    <property type="entry name" value="Winged helix' DNA-binding domain"/>
    <property type="match status" value="1"/>
</dbReference>
<dbReference type="RefSeq" id="WP_380223736.1">
    <property type="nucleotide sequence ID" value="NZ_JBHSOF010000003.1"/>
</dbReference>
<dbReference type="InterPro" id="IPR011991">
    <property type="entry name" value="ArsR-like_HTH"/>
</dbReference>
<evidence type="ECO:0000313" key="2">
    <source>
        <dbReference type="EMBL" id="MFC5662135.1"/>
    </source>
</evidence>
<name>A0ABW0WX11_9ACTN</name>
<dbReference type="Proteomes" id="UP001595975">
    <property type="component" value="Unassembled WGS sequence"/>
</dbReference>
<gene>
    <name evidence="2" type="ORF">ACFP3U_03960</name>
</gene>
<feature type="region of interest" description="Disordered" evidence="1">
    <location>
        <begin position="1"/>
        <end position="21"/>
    </location>
</feature>